<keyword evidence="6" id="KW-1185">Reference proteome</keyword>
<dbReference type="RefSeq" id="WP_163386482.1">
    <property type="nucleotide sequence ID" value="NZ_JAUFQS010000012.1"/>
</dbReference>
<dbReference type="Pfam" id="PF13102">
    <property type="entry name" value="Phage_int_SAM_5"/>
    <property type="match status" value="1"/>
</dbReference>
<dbReference type="Gene3D" id="1.10.150.130">
    <property type="match status" value="1"/>
</dbReference>
<dbReference type="Pfam" id="PF17293">
    <property type="entry name" value="Arm-DNA-bind_5"/>
    <property type="match status" value="1"/>
</dbReference>
<evidence type="ECO:0000256" key="2">
    <source>
        <dbReference type="ARBA" id="ARBA00023125"/>
    </source>
</evidence>
<proteinExistence type="inferred from homology"/>
<dbReference type="InterPro" id="IPR011010">
    <property type="entry name" value="DNA_brk_join_enz"/>
</dbReference>
<comment type="caution">
    <text evidence="5">The sequence shown here is derived from an EMBL/GenBank/DDBJ whole genome shotgun (WGS) entry which is preliminary data.</text>
</comment>
<name>A0ABT8CA61_9BACT</name>
<organism evidence="5 6">
    <name type="scientific">Cyclobacterium jeungdonense</name>
    <dbReference type="NCBI Taxonomy" id="708087"/>
    <lineage>
        <taxon>Bacteria</taxon>
        <taxon>Pseudomonadati</taxon>
        <taxon>Bacteroidota</taxon>
        <taxon>Cytophagia</taxon>
        <taxon>Cytophagales</taxon>
        <taxon>Cyclobacteriaceae</taxon>
        <taxon>Cyclobacterium</taxon>
    </lineage>
</organism>
<dbReference type="PANTHER" id="PTHR30349">
    <property type="entry name" value="PHAGE INTEGRASE-RELATED"/>
    <property type="match status" value="1"/>
</dbReference>
<sequence>MHSSSLKVIINESWVKKSGKAALYLRVIINRQSKKIPLKVDWFPEYWDEKNQVCKPRSKSDRACDDTNLIIRDAVSRANEILIEYRLRRKSISAALLVKEYSSNLNKDDFLIFMEQKIQERVKYREISLGTKKSHTVTLNHLKAWRKTFSFSDFHEKTAEEFDRFLRRETGSQSLNARWGQHRNIKTYLNLAKKERISFINPYDFYRAKTEMGRFQPLTLQQFRDLVVYYNSAEIPPTQRQVLRAFLFCCCTGMRHGDIRRVDMDWIDGAFYQFIPYKTRRFGTRVRVPATKESLDLVADEVDEIGRFPLFCGISEQKQNKILKDIAAHLKIKADLCFQVGRETFATLYMEKDGKLEVLASFLGHTSTKMTEKYIKIRDQRKKEESVRISSFFTDKVEGDCPSTGSGAGD</sequence>
<dbReference type="InterPro" id="IPR035386">
    <property type="entry name" value="Arm-DNA-bind_5"/>
</dbReference>
<dbReference type="InterPro" id="IPR013762">
    <property type="entry name" value="Integrase-like_cat_sf"/>
</dbReference>
<dbReference type="PROSITE" id="PS51898">
    <property type="entry name" value="TYR_RECOMBINASE"/>
    <property type="match status" value="1"/>
</dbReference>
<dbReference type="Proteomes" id="UP001236663">
    <property type="component" value="Unassembled WGS sequence"/>
</dbReference>
<gene>
    <name evidence="5" type="ORF">QWZ15_12795</name>
</gene>
<dbReference type="Gene3D" id="1.10.443.10">
    <property type="entry name" value="Intergrase catalytic core"/>
    <property type="match status" value="1"/>
</dbReference>
<accession>A0ABT8CA61</accession>
<evidence type="ECO:0000256" key="1">
    <source>
        <dbReference type="ARBA" id="ARBA00008857"/>
    </source>
</evidence>
<dbReference type="CDD" id="cd01185">
    <property type="entry name" value="INTN1_C_like"/>
    <property type="match status" value="1"/>
</dbReference>
<dbReference type="InterPro" id="IPR002104">
    <property type="entry name" value="Integrase_catalytic"/>
</dbReference>
<dbReference type="InterPro" id="IPR010998">
    <property type="entry name" value="Integrase_recombinase_N"/>
</dbReference>
<evidence type="ECO:0000313" key="5">
    <source>
        <dbReference type="EMBL" id="MDN3688713.1"/>
    </source>
</evidence>
<protein>
    <submittedName>
        <fullName evidence="5">Site-specific integrase</fullName>
    </submittedName>
</protein>
<keyword evidence="2" id="KW-0238">DNA-binding</keyword>
<dbReference type="PANTHER" id="PTHR30349:SF64">
    <property type="entry name" value="PROPHAGE INTEGRASE INTD-RELATED"/>
    <property type="match status" value="1"/>
</dbReference>
<evidence type="ECO:0000313" key="6">
    <source>
        <dbReference type="Proteomes" id="UP001236663"/>
    </source>
</evidence>
<feature type="domain" description="Tyr recombinase" evidence="4">
    <location>
        <begin position="213"/>
        <end position="387"/>
    </location>
</feature>
<keyword evidence="3" id="KW-0233">DNA recombination</keyword>
<reference evidence="6" key="1">
    <citation type="journal article" date="2019" name="Int. J. Syst. Evol. Microbiol.">
        <title>The Global Catalogue of Microorganisms (GCM) 10K type strain sequencing project: providing services to taxonomists for standard genome sequencing and annotation.</title>
        <authorList>
            <consortium name="The Broad Institute Genomics Platform"/>
            <consortium name="The Broad Institute Genome Sequencing Center for Infectious Disease"/>
            <person name="Wu L."/>
            <person name="Ma J."/>
        </authorList>
    </citation>
    <scope>NUCLEOTIDE SEQUENCE [LARGE SCALE GENOMIC DNA]</scope>
    <source>
        <strain evidence="6">CECT 7706</strain>
    </source>
</reference>
<evidence type="ECO:0000259" key="4">
    <source>
        <dbReference type="PROSITE" id="PS51898"/>
    </source>
</evidence>
<comment type="similarity">
    <text evidence="1">Belongs to the 'phage' integrase family.</text>
</comment>
<dbReference type="EMBL" id="JAUFQS010000012">
    <property type="protein sequence ID" value="MDN3688713.1"/>
    <property type="molecule type" value="Genomic_DNA"/>
</dbReference>
<dbReference type="InterPro" id="IPR050090">
    <property type="entry name" value="Tyrosine_recombinase_XerCD"/>
</dbReference>
<dbReference type="Pfam" id="PF00589">
    <property type="entry name" value="Phage_integrase"/>
    <property type="match status" value="1"/>
</dbReference>
<dbReference type="SUPFAM" id="SSF56349">
    <property type="entry name" value="DNA breaking-rejoining enzymes"/>
    <property type="match status" value="1"/>
</dbReference>
<evidence type="ECO:0000256" key="3">
    <source>
        <dbReference type="ARBA" id="ARBA00023172"/>
    </source>
</evidence>
<dbReference type="InterPro" id="IPR025269">
    <property type="entry name" value="SAM-like_dom"/>
</dbReference>